<comment type="caution">
    <text evidence="2">The sequence shown here is derived from an EMBL/GenBank/DDBJ whole genome shotgun (WGS) entry which is preliminary data.</text>
</comment>
<dbReference type="AlphaFoldDB" id="A0A2T0SQZ7"/>
<gene>
    <name evidence="2" type="ORF">CLV43_113254</name>
</gene>
<dbReference type="GO" id="GO:0016740">
    <property type="term" value="F:transferase activity"/>
    <property type="evidence" value="ECO:0007669"/>
    <property type="project" value="UniProtKB-KW"/>
</dbReference>
<evidence type="ECO:0000313" key="3">
    <source>
        <dbReference type="Proteomes" id="UP000239494"/>
    </source>
</evidence>
<evidence type="ECO:0000259" key="1">
    <source>
        <dbReference type="Pfam" id="PF21418"/>
    </source>
</evidence>
<dbReference type="OrthoDB" id="65410at2"/>
<dbReference type="EMBL" id="PVTF01000013">
    <property type="protein sequence ID" value="PRY35827.1"/>
    <property type="molecule type" value="Genomic_DNA"/>
</dbReference>
<reference evidence="2 3" key="1">
    <citation type="submission" date="2018-03" db="EMBL/GenBank/DDBJ databases">
        <title>Genomic Encyclopedia of Archaeal and Bacterial Type Strains, Phase II (KMG-II): from individual species to whole genera.</title>
        <authorList>
            <person name="Goeker M."/>
        </authorList>
    </citation>
    <scope>NUCLEOTIDE SEQUENCE [LARGE SCALE GENOMIC DNA]</scope>
    <source>
        <strain evidence="2 3">DSM 44720</strain>
    </source>
</reference>
<dbReference type="Proteomes" id="UP000239494">
    <property type="component" value="Unassembled WGS sequence"/>
</dbReference>
<organism evidence="2 3">
    <name type="scientific">Umezawaea tangerina</name>
    <dbReference type="NCBI Taxonomy" id="84725"/>
    <lineage>
        <taxon>Bacteria</taxon>
        <taxon>Bacillati</taxon>
        <taxon>Actinomycetota</taxon>
        <taxon>Actinomycetes</taxon>
        <taxon>Pseudonocardiales</taxon>
        <taxon>Pseudonocardiaceae</taxon>
        <taxon>Umezawaea</taxon>
    </lineage>
</organism>
<proteinExistence type="predicted"/>
<dbReference type="RefSeq" id="WP_146175040.1">
    <property type="nucleotide sequence ID" value="NZ_PVTF01000013.1"/>
</dbReference>
<keyword evidence="3" id="KW-1185">Reference proteome</keyword>
<dbReference type="Gene3D" id="1.20.120.330">
    <property type="entry name" value="Nucleotidyltransferases domain 2"/>
    <property type="match status" value="1"/>
</dbReference>
<dbReference type="Pfam" id="PF21418">
    <property type="entry name" value="LinB-like_C"/>
    <property type="match status" value="1"/>
</dbReference>
<keyword evidence="2" id="KW-0808">Transferase</keyword>
<evidence type="ECO:0000313" key="2">
    <source>
        <dbReference type="EMBL" id="PRY35827.1"/>
    </source>
</evidence>
<sequence>MLPQEHLIARVVELCRADDRLDAVLQYGSFPQGSADEHSDIEFWLFTSARIDAAEWCARIAPITHHVRNEFGADVVFFAGLVRGEFHFARDIAQVREWPARGASVDRMIVLDRSGALRAELDEVPLHPTLPAAAEVCGRFANWLVLAHHVRARGEMLRAADTMAYVRRHLLWMARLAEGATDHWLTPSRLAERELSPRVRIDVRTPEAAWRTGRALWLELNCPVPEALFAELDAALT</sequence>
<dbReference type="SUPFAM" id="SSF81301">
    <property type="entry name" value="Nucleotidyltransferase"/>
    <property type="match status" value="1"/>
</dbReference>
<protein>
    <submittedName>
        <fullName evidence="2">Lincosamide nucleotidyltransferase</fullName>
    </submittedName>
</protein>
<accession>A0A2T0SQZ7</accession>
<dbReference type="Gene3D" id="3.30.460.10">
    <property type="entry name" value="Beta Polymerase, domain 2"/>
    <property type="match status" value="1"/>
</dbReference>
<feature type="domain" description="Lincosamide nucleotidyltransferase-like C-terminal" evidence="1">
    <location>
        <begin position="139"/>
        <end position="197"/>
    </location>
</feature>
<dbReference type="InterPro" id="IPR043519">
    <property type="entry name" value="NT_sf"/>
</dbReference>
<dbReference type="InterPro" id="IPR048495">
    <property type="entry name" value="LinB-like_C"/>
</dbReference>
<name>A0A2T0SQZ7_9PSEU</name>